<evidence type="ECO:0000313" key="6">
    <source>
        <dbReference type="EMBL" id="XBS19792.1"/>
    </source>
</evidence>
<dbReference type="GO" id="GO:0004805">
    <property type="term" value="F:trehalose-phosphatase activity"/>
    <property type="evidence" value="ECO:0007669"/>
    <property type="project" value="UniProtKB-EC"/>
</dbReference>
<dbReference type="Gene3D" id="3.40.50.1000">
    <property type="entry name" value="HAD superfamily/HAD-like"/>
    <property type="match status" value="2"/>
</dbReference>
<keyword evidence="4 5" id="KW-0378">Hydrolase</keyword>
<dbReference type="GO" id="GO:0000287">
    <property type="term" value="F:magnesium ion binding"/>
    <property type="evidence" value="ECO:0007669"/>
    <property type="project" value="UniProtKB-ARBA"/>
</dbReference>
<dbReference type="SFLD" id="SFLDS00003">
    <property type="entry name" value="Haloacid_Dehalogenase"/>
    <property type="match status" value="1"/>
</dbReference>
<reference evidence="6 7" key="1">
    <citation type="journal article" date="2024" name="Microbiology">
        <title>Methylomarinum rosea sp. nov., a novel halophilic methanotrophic bacterium from the hypersaline Lake Elton.</title>
        <authorList>
            <person name="Suleimanov R.Z."/>
            <person name="Oshkin I.Y."/>
            <person name="Danilova O.V."/>
            <person name="Suzina N.E."/>
            <person name="Dedysh S.N."/>
        </authorList>
    </citation>
    <scope>NUCLEOTIDE SEQUENCE [LARGE SCALE GENOMIC DNA]</scope>
    <source>
        <strain evidence="6 7">Ch1-1</strain>
    </source>
</reference>
<comment type="catalytic activity">
    <reaction evidence="5">
        <text>alpha,alpha-trehalose 6-phosphate + H2O = alpha,alpha-trehalose + phosphate</text>
        <dbReference type="Rhea" id="RHEA:23420"/>
        <dbReference type="ChEBI" id="CHEBI:15377"/>
        <dbReference type="ChEBI" id="CHEBI:16551"/>
        <dbReference type="ChEBI" id="CHEBI:43474"/>
        <dbReference type="ChEBI" id="CHEBI:58429"/>
        <dbReference type="EC" id="3.1.3.12"/>
    </reaction>
</comment>
<dbReference type="PANTHER" id="PTHR43768">
    <property type="entry name" value="TREHALOSE 6-PHOSPHATE PHOSPHATASE"/>
    <property type="match status" value="1"/>
</dbReference>
<gene>
    <name evidence="6" type="primary">otsB</name>
    <name evidence="6" type="ORF">Q9L42_015715</name>
</gene>
<dbReference type="SFLD" id="SFLDG01129">
    <property type="entry name" value="C1.5:_HAD__Beta-PGM__Phosphata"/>
    <property type="match status" value="1"/>
</dbReference>
<dbReference type="InterPro" id="IPR003337">
    <property type="entry name" value="Trehalose_PPase"/>
</dbReference>
<dbReference type="Gene3D" id="3.30.70.1020">
    <property type="entry name" value="Trehalose-6-phosphate phosphatase related protein, domain 2"/>
    <property type="match status" value="1"/>
</dbReference>
<keyword evidence="7" id="KW-1185">Reference proteome</keyword>
<dbReference type="SUPFAM" id="SSF56784">
    <property type="entry name" value="HAD-like"/>
    <property type="match status" value="2"/>
</dbReference>
<comment type="cofactor">
    <cofactor evidence="5">
        <name>Mg(2+)</name>
        <dbReference type="ChEBI" id="CHEBI:18420"/>
    </cofactor>
</comment>
<accession>A0AAU7NS12</accession>
<organism evidence="6 7">
    <name type="scientific">Methylomarinum roseum</name>
    <dbReference type="NCBI Taxonomy" id="3067653"/>
    <lineage>
        <taxon>Bacteria</taxon>
        <taxon>Pseudomonadati</taxon>
        <taxon>Pseudomonadota</taxon>
        <taxon>Gammaproteobacteria</taxon>
        <taxon>Methylococcales</taxon>
        <taxon>Methylococcaceae</taxon>
        <taxon>Methylomarinum</taxon>
    </lineage>
</organism>
<dbReference type="NCBIfam" id="TIGR02009">
    <property type="entry name" value="PGMB-YQAB-SF"/>
    <property type="match status" value="1"/>
</dbReference>
<evidence type="ECO:0000256" key="1">
    <source>
        <dbReference type="ARBA" id="ARBA00005199"/>
    </source>
</evidence>
<proteinExistence type="inferred from homology"/>
<dbReference type="InterPro" id="IPR044651">
    <property type="entry name" value="OTSB-like"/>
</dbReference>
<dbReference type="Pfam" id="PF00702">
    <property type="entry name" value="Hydrolase"/>
    <property type="match status" value="1"/>
</dbReference>
<keyword evidence="5" id="KW-0479">Metal-binding</keyword>
<dbReference type="NCBIfam" id="TIGR01484">
    <property type="entry name" value="HAD-SF-IIB"/>
    <property type="match status" value="1"/>
</dbReference>
<comment type="function">
    <text evidence="5">Removes the phosphate from trehalose 6-phosphate to produce free trehalose.</text>
</comment>
<dbReference type="Pfam" id="PF02358">
    <property type="entry name" value="Trehalose_PPase"/>
    <property type="match status" value="1"/>
</dbReference>
<dbReference type="InterPro" id="IPR023214">
    <property type="entry name" value="HAD_sf"/>
</dbReference>
<evidence type="ECO:0000256" key="4">
    <source>
        <dbReference type="ARBA" id="ARBA00022801"/>
    </source>
</evidence>
<dbReference type="InterPro" id="IPR023198">
    <property type="entry name" value="PGP-like_dom2"/>
</dbReference>
<evidence type="ECO:0000313" key="7">
    <source>
        <dbReference type="Proteomes" id="UP001225378"/>
    </source>
</evidence>
<evidence type="ECO:0000256" key="3">
    <source>
        <dbReference type="ARBA" id="ARBA00008770"/>
    </source>
</evidence>
<dbReference type="CDD" id="cd01627">
    <property type="entry name" value="HAD_TPP"/>
    <property type="match status" value="1"/>
</dbReference>
<dbReference type="KEGG" id="mech:Q9L42_015715"/>
<dbReference type="Proteomes" id="UP001225378">
    <property type="component" value="Chromosome"/>
</dbReference>
<dbReference type="NCBIfam" id="TIGR01509">
    <property type="entry name" value="HAD-SF-IA-v3"/>
    <property type="match status" value="1"/>
</dbReference>
<dbReference type="InterPro" id="IPR006379">
    <property type="entry name" value="HAD-SF_hydro_IIB"/>
</dbReference>
<dbReference type="PANTHER" id="PTHR43768:SF3">
    <property type="entry name" value="TREHALOSE 6-PHOSPHATE PHOSPHATASE"/>
    <property type="match status" value="1"/>
</dbReference>
<dbReference type="InterPro" id="IPR036412">
    <property type="entry name" value="HAD-like_sf"/>
</dbReference>
<dbReference type="InterPro" id="IPR010976">
    <property type="entry name" value="B-phosphoglucomutase_hydrolase"/>
</dbReference>
<name>A0AAU7NS12_9GAMM</name>
<dbReference type="EMBL" id="CP157743">
    <property type="protein sequence ID" value="XBS19792.1"/>
    <property type="molecule type" value="Genomic_DNA"/>
</dbReference>
<dbReference type="RefSeq" id="WP_305907459.1">
    <property type="nucleotide sequence ID" value="NZ_CP157743.1"/>
</dbReference>
<dbReference type="AlphaFoldDB" id="A0AAU7NS12"/>
<dbReference type="EC" id="3.1.3.12" evidence="5"/>
<evidence type="ECO:0000256" key="2">
    <source>
        <dbReference type="ARBA" id="ARBA00006171"/>
    </source>
</evidence>
<dbReference type="GO" id="GO:0005992">
    <property type="term" value="P:trehalose biosynthetic process"/>
    <property type="evidence" value="ECO:0007669"/>
    <property type="project" value="InterPro"/>
</dbReference>
<protein>
    <recommendedName>
        <fullName evidence="5">Trehalose 6-phosphate phosphatase</fullName>
        <ecNumber evidence="5">3.1.3.12</ecNumber>
    </recommendedName>
</protein>
<comment type="pathway">
    <text evidence="1 5">Glycan biosynthesis; trehalose biosynthesis.</text>
</comment>
<dbReference type="InterPro" id="IPR006439">
    <property type="entry name" value="HAD-SF_hydro_IA"/>
</dbReference>
<sequence length="525" mass="58181">MTEKNSTIASFQLSADRFDAVVLDLDGVITQTAKLHAAAWKRMFDDYLAKHKQQAPFDIDSDYRRFVDGKPRYQGVRDFLASRNIDLPYGTPDDSSDQQTICGLGNRKNELFHAKLFSDGVETYDSTVSLIGKLRQRGIRIAVVSSSRNCQAILETAGLIELFDARVDGVELQKHHLAGKPAPDMFVEASRRLGCVPERSVGIEDATAGVQAAKAAGFACVIGIDRGDQARALYEHGADLVVNDLAELPISIDCEETLAANRLPSALDCLNAIIGRDDREPALFLDYDGTLTPIVPRPDQATLSDAMRTTLQCIGELCSVAIISGRDLADVRQRVGIKNIWYAGSHGFDIAGPAGQRNESQQGREYLPALDRAEQSLRDELANISGCLVERKRFSIATHYRQVAQNEVASVKQAVDSIHADHPELRLTTGKKIFELQPDIEWNKGKAIRWLMRTLKMDSAQFMPLYIGDDVTDEDAFRELKPDGIGILVSQENHPTQASYRLDHPDAVERFLNLLADKLIRLRHG</sequence>
<dbReference type="NCBIfam" id="TIGR00685">
    <property type="entry name" value="T6PP"/>
    <property type="match status" value="1"/>
</dbReference>
<evidence type="ECO:0000256" key="5">
    <source>
        <dbReference type="RuleBase" id="RU361117"/>
    </source>
</evidence>
<dbReference type="Gene3D" id="1.10.150.240">
    <property type="entry name" value="Putative phosphatase, domain 2"/>
    <property type="match status" value="1"/>
</dbReference>
<comment type="similarity">
    <text evidence="3 5">Belongs to the trehalose phosphatase family.</text>
</comment>
<comment type="similarity">
    <text evidence="2">Belongs to the HAD-like hydrolase superfamily. CbbY/CbbZ/Gph/YieH family.</text>
</comment>
<keyword evidence="5" id="KW-0460">Magnesium</keyword>